<accession>A0A8X7Q9S6</accession>
<organism evidence="1 2">
    <name type="scientific">Brassica carinata</name>
    <name type="common">Ethiopian mustard</name>
    <name type="synonym">Abyssinian cabbage</name>
    <dbReference type="NCBI Taxonomy" id="52824"/>
    <lineage>
        <taxon>Eukaryota</taxon>
        <taxon>Viridiplantae</taxon>
        <taxon>Streptophyta</taxon>
        <taxon>Embryophyta</taxon>
        <taxon>Tracheophyta</taxon>
        <taxon>Spermatophyta</taxon>
        <taxon>Magnoliopsida</taxon>
        <taxon>eudicotyledons</taxon>
        <taxon>Gunneridae</taxon>
        <taxon>Pentapetalae</taxon>
        <taxon>rosids</taxon>
        <taxon>malvids</taxon>
        <taxon>Brassicales</taxon>
        <taxon>Brassicaceae</taxon>
        <taxon>Brassiceae</taxon>
        <taxon>Brassica</taxon>
    </lineage>
</organism>
<gene>
    <name evidence="1" type="ORF">Bca52824_073304</name>
</gene>
<sequence length="116" mass="12549">MDSSDSSLDLTVAVKNPKVLITRNTSSAEGSQYPPIDPPSVIRAEEVAIWRKKYNLPDDVVIRAPEPGEVVSDFGVDEVPVYEGYFASGFRDHVPSLIPKVSETLGISPAQLNPPA</sequence>
<keyword evidence="2" id="KW-1185">Reference proteome</keyword>
<dbReference type="OrthoDB" id="10383106at2759"/>
<dbReference type="Proteomes" id="UP000886595">
    <property type="component" value="Unassembled WGS sequence"/>
</dbReference>
<dbReference type="AlphaFoldDB" id="A0A8X7Q9S6"/>
<protein>
    <submittedName>
        <fullName evidence="1">Uncharacterized protein</fullName>
    </submittedName>
</protein>
<comment type="caution">
    <text evidence="1">The sequence shown here is derived from an EMBL/GenBank/DDBJ whole genome shotgun (WGS) entry which is preliminary data.</text>
</comment>
<name>A0A8X7Q9S6_BRACI</name>
<reference evidence="1 2" key="1">
    <citation type="submission" date="2020-02" db="EMBL/GenBank/DDBJ databases">
        <authorList>
            <person name="Ma Q."/>
            <person name="Huang Y."/>
            <person name="Song X."/>
            <person name="Pei D."/>
        </authorList>
    </citation>
    <scope>NUCLEOTIDE SEQUENCE [LARGE SCALE GENOMIC DNA]</scope>
    <source>
        <strain evidence="1">Sxm20200214</strain>
        <tissue evidence="1">Leaf</tissue>
    </source>
</reference>
<evidence type="ECO:0000313" key="1">
    <source>
        <dbReference type="EMBL" id="KAG2266225.1"/>
    </source>
</evidence>
<evidence type="ECO:0000313" key="2">
    <source>
        <dbReference type="Proteomes" id="UP000886595"/>
    </source>
</evidence>
<dbReference type="EMBL" id="JAAMPC010000014">
    <property type="protein sequence ID" value="KAG2266225.1"/>
    <property type="molecule type" value="Genomic_DNA"/>
</dbReference>
<proteinExistence type="predicted"/>